<protein>
    <submittedName>
        <fullName evidence="2">XRE family transcriptional regulator</fullName>
    </submittedName>
</protein>
<dbReference type="Proteomes" id="UP000295075">
    <property type="component" value="Unassembled WGS sequence"/>
</dbReference>
<keyword evidence="3" id="KW-1185">Reference proteome</keyword>
<dbReference type="AlphaFoldDB" id="A0A4V2XSY2"/>
<dbReference type="RefSeq" id="WP_132400178.1">
    <property type="nucleotide sequence ID" value="NZ_SMKA01000002.1"/>
</dbReference>
<dbReference type="SMART" id="SM00530">
    <property type="entry name" value="HTH_XRE"/>
    <property type="match status" value="1"/>
</dbReference>
<organism evidence="2 3">
    <name type="scientific">Kribbella albertanoniae</name>
    <dbReference type="NCBI Taxonomy" id="1266829"/>
    <lineage>
        <taxon>Bacteria</taxon>
        <taxon>Bacillati</taxon>
        <taxon>Actinomycetota</taxon>
        <taxon>Actinomycetes</taxon>
        <taxon>Propionibacteriales</taxon>
        <taxon>Kribbellaceae</taxon>
        <taxon>Kribbella</taxon>
    </lineage>
</organism>
<dbReference type="InterPro" id="IPR001387">
    <property type="entry name" value="Cro/C1-type_HTH"/>
</dbReference>
<dbReference type="Pfam" id="PF17765">
    <property type="entry name" value="MLTR_LBD"/>
    <property type="match status" value="1"/>
</dbReference>
<proteinExistence type="predicted"/>
<dbReference type="PROSITE" id="PS50943">
    <property type="entry name" value="HTH_CROC1"/>
    <property type="match status" value="1"/>
</dbReference>
<dbReference type="EMBL" id="SMKA01000002">
    <property type="protein sequence ID" value="TDC35455.1"/>
    <property type="molecule type" value="Genomic_DNA"/>
</dbReference>
<dbReference type="Gene3D" id="1.10.260.40">
    <property type="entry name" value="lambda repressor-like DNA-binding domains"/>
    <property type="match status" value="1"/>
</dbReference>
<evidence type="ECO:0000259" key="1">
    <source>
        <dbReference type="PROSITE" id="PS50943"/>
    </source>
</evidence>
<accession>A0A4V2XSY2</accession>
<dbReference type="SUPFAM" id="SSF47413">
    <property type="entry name" value="lambda repressor-like DNA-binding domains"/>
    <property type="match status" value="1"/>
</dbReference>
<dbReference type="CDD" id="cd00093">
    <property type="entry name" value="HTH_XRE"/>
    <property type="match status" value="1"/>
</dbReference>
<name>A0A4V2XSY2_9ACTN</name>
<dbReference type="GO" id="GO:0003677">
    <property type="term" value="F:DNA binding"/>
    <property type="evidence" value="ECO:0007669"/>
    <property type="project" value="InterPro"/>
</dbReference>
<sequence>MGQNRLGEFIRARRDLLSPADVGLAGPRSVRASGLRREDLATLAGISADYLSRLEQGRERNPSHRVIKALAEVLRLDAEATEHLHRLAHPPLACDAFGGEEVSPELERMLGAWRDTPAMVVGSELDILVANPLGAALYASAGTRNALLFVFLDPQAKEFFVDWEVIARRGVAALHAGAASLGGNSARREAIVERLCAESADFARMWAKYEVRQTKYETMRIRHPEVGELELVYHTLRVNEAPGQLLKVYQAEPGSLTEKRLRELANL</sequence>
<dbReference type="InterPro" id="IPR010982">
    <property type="entry name" value="Lambda_DNA-bd_dom_sf"/>
</dbReference>
<dbReference type="Gene3D" id="3.30.450.180">
    <property type="match status" value="1"/>
</dbReference>
<gene>
    <name evidence="2" type="ORF">E1261_00900</name>
</gene>
<evidence type="ECO:0000313" key="3">
    <source>
        <dbReference type="Proteomes" id="UP000295075"/>
    </source>
</evidence>
<reference evidence="2 3" key="1">
    <citation type="submission" date="2019-03" db="EMBL/GenBank/DDBJ databases">
        <title>Draft genome sequences of novel Actinobacteria.</title>
        <authorList>
            <person name="Sahin N."/>
            <person name="Ay H."/>
            <person name="Saygin H."/>
        </authorList>
    </citation>
    <scope>NUCLEOTIDE SEQUENCE [LARGE SCALE GENOMIC DNA]</scope>
    <source>
        <strain evidence="2 3">JCM 30547</strain>
    </source>
</reference>
<dbReference type="PANTHER" id="PTHR35010:SF2">
    <property type="entry name" value="BLL4672 PROTEIN"/>
    <property type="match status" value="1"/>
</dbReference>
<feature type="domain" description="HTH cro/C1-type" evidence="1">
    <location>
        <begin position="34"/>
        <end position="81"/>
    </location>
</feature>
<dbReference type="Pfam" id="PF13560">
    <property type="entry name" value="HTH_31"/>
    <property type="match status" value="1"/>
</dbReference>
<dbReference type="InterPro" id="IPR041413">
    <property type="entry name" value="MLTR_LBD"/>
</dbReference>
<evidence type="ECO:0000313" key="2">
    <source>
        <dbReference type="EMBL" id="TDC35455.1"/>
    </source>
</evidence>
<dbReference type="PANTHER" id="PTHR35010">
    <property type="entry name" value="BLL4672 PROTEIN-RELATED"/>
    <property type="match status" value="1"/>
</dbReference>
<dbReference type="OrthoDB" id="3212310at2"/>
<comment type="caution">
    <text evidence="2">The sequence shown here is derived from an EMBL/GenBank/DDBJ whole genome shotgun (WGS) entry which is preliminary data.</text>
</comment>